<protein>
    <submittedName>
        <fullName evidence="2">Uncharacterized protein</fullName>
    </submittedName>
</protein>
<evidence type="ECO:0000313" key="2">
    <source>
        <dbReference type="EMBL" id="KAI5070292.1"/>
    </source>
</evidence>
<dbReference type="OrthoDB" id="1927675at2759"/>
<dbReference type="Proteomes" id="UP000886520">
    <property type="component" value="Chromosome 14"/>
</dbReference>
<feature type="compositionally biased region" description="Basic and acidic residues" evidence="1">
    <location>
        <begin position="196"/>
        <end position="212"/>
    </location>
</feature>
<feature type="compositionally biased region" description="Polar residues" evidence="1">
    <location>
        <begin position="500"/>
        <end position="512"/>
    </location>
</feature>
<gene>
    <name evidence="2" type="ORF">GOP47_0014635</name>
</gene>
<evidence type="ECO:0000313" key="3">
    <source>
        <dbReference type="Proteomes" id="UP000886520"/>
    </source>
</evidence>
<dbReference type="EMBL" id="JABFUD020000014">
    <property type="protein sequence ID" value="KAI5070292.1"/>
    <property type="molecule type" value="Genomic_DNA"/>
</dbReference>
<accession>A0A9D4UM60</accession>
<organism evidence="2 3">
    <name type="scientific">Adiantum capillus-veneris</name>
    <name type="common">Maidenhair fern</name>
    <dbReference type="NCBI Taxonomy" id="13818"/>
    <lineage>
        <taxon>Eukaryota</taxon>
        <taxon>Viridiplantae</taxon>
        <taxon>Streptophyta</taxon>
        <taxon>Embryophyta</taxon>
        <taxon>Tracheophyta</taxon>
        <taxon>Polypodiopsida</taxon>
        <taxon>Polypodiidae</taxon>
        <taxon>Polypodiales</taxon>
        <taxon>Pteridineae</taxon>
        <taxon>Pteridaceae</taxon>
        <taxon>Vittarioideae</taxon>
        <taxon>Adiantum</taxon>
    </lineage>
</organism>
<keyword evidence="3" id="KW-1185">Reference proteome</keyword>
<name>A0A9D4UM60_ADICA</name>
<feature type="compositionally biased region" description="Basic and acidic residues" evidence="1">
    <location>
        <begin position="147"/>
        <end position="176"/>
    </location>
</feature>
<reference evidence="2" key="1">
    <citation type="submission" date="2021-01" db="EMBL/GenBank/DDBJ databases">
        <title>Adiantum capillus-veneris genome.</title>
        <authorList>
            <person name="Fang Y."/>
            <person name="Liao Q."/>
        </authorList>
    </citation>
    <scope>NUCLEOTIDE SEQUENCE</scope>
    <source>
        <strain evidence="2">H3</strain>
        <tissue evidence="2">Leaf</tissue>
    </source>
</reference>
<comment type="caution">
    <text evidence="2">The sequence shown here is derived from an EMBL/GenBank/DDBJ whole genome shotgun (WGS) entry which is preliminary data.</text>
</comment>
<proteinExistence type="predicted"/>
<dbReference type="AlphaFoldDB" id="A0A9D4UM60"/>
<evidence type="ECO:0000256" key="1">
    <source>
        <dbReference type="SAM" id="MobiDB-lite"/>
    </source>
</evidence>
<feature type="compositionally biased region" description="Polar residues" evidence="1">
    <location>
        <begin position="113"/>
        <end position="137"/>
    </location>
</feature>
<feature type="compositionally biased region" description="Low complexity" evidence="1">
    <location>
        <begin position="486"/>
        <end position="496"/>
    </location>
</feature>
<feature type="region of interest" description="Disordered" evidence="1">
    <location>
        <begin position="100"/>
        <end position="224"/>
    </location>
</feature>
<sequence length="548" mass="61176">MEQTTQLKQTVEKLDRALTRLQEIQRALRGHSPLPLTTDPKPDKVPRQLSILYGLGDNYLVPSGSQRRWSMPAALTHDHALSEAVAVSKFAKKTVDMVKVQKKKQAAKNTNTPSSYSSFKADQTPTLQPSNRVNLPQQKVDMSASKDAGRKPRASSKENNRTPRQSEVDLKNHDTELLTVGVLRRDTSTKKPKSRNSRDETSSWVDAADKNVHSSRIGPGGEDVMPNILKLRDLKHVEEATTDPFAGHGNAIDRNATVKRSSLSMRTLMRMEDEEEKHGKPFPPKGDVDVDSFSSAIASKSFSVQLEEIKSSRKKPWSFTHQGKISNNVVVMFPNPTFDETTPPMTTPPEYQQKAVDASITKQSSLDEKAMLLPSTMHKNEALSSDRKGSFPKKEKIVRLSPCVTTRTSIAQKPQPQLTPTIACASTSKRASSAKKQKWLCNSINPPSPTLIRRLPEAHEMKEIKQASQNYEDEEDRHPIANVYMDNAPDSDNASDSLRRSWSFSNPSMDARTTSDTRRSSLNPTGGQAFSFLSRHFHAWKLASKQDK</sequence>
<feature type="region of interest" description="Disordered" evidence="1">
    <location>
        <begin position="483"/>
        <end position="527"/>
    </location>
</feature>